<name>A0A0A5FUF0_9BACI</name>
<gene>
    <name evidence="2" type="ORF">N783_17650</name>
</gene>
<evidence type="ECO:0000313" key="2">
    <source>
        <dbReference type="EMBL" id="KGX84406.1"/>
    </source>
</evidence>
<dbReference type="InterPro" id="IPR016181">
    <property type="entry name" value="Acyl_CoA_acyltransferase"/>
</dbReference>
<sequence>MEEHKQIKFLRGKRVFARPIEQDDLDLFYKSALWDPEGRRLTGTQAFFSRQGVQKWFDHISTDSSRVDLIICLEESDKPIGEMAILDINHLNRNGTVRISIFDKKYWGNGYGTEAMSLLLEYGFTKLNLHRVGLDVFSFNERAIKSYKKLGFQQEGRIRDELCYDGEYHDSILMGMLDTEFQMNHEGI</sequence>
<dbReference type="PANTHER" id="PTHR43415">
    <property type="entry name" value="SPERMIDINE N(1)-ACETYLTRANSFERASE"/>
    <property type="match status" value="1"/>
</dbReference>
<dbReference type="AlphaFoldDB" id="A0A0A5FUF0"/>
<dbReference type="PROSITE" id="PS51186">
    <property type="entry name" value="GNAT"/>
    <property type="match status" value="1"/>
</dbReference>
<dbReference type="PANTHER" id="PTHR43415:SF3">
    <property type="entry name" value="GNAT-FAMILY ACETYLTRANSFERASE"/>
    <property type="match status" value="1"/>
</dbReference>
<evidence type="ECO:0000259" key="1">
    <source>
        <dbReference type="PROSITE" id="PS51186"/>
    </source>
</evidence>
<dbReference type="Gene3D" id="3.40.630.30">
    <property type="match status" value="1"/>
</dbReference>
<dbReference type="RefSeq" id="WP_027446003.1">
    <property type="nucleotide sequence ID" value="NZ_AULJ01000019.1"/>
</dbReference>
<dbReference type="eggNOG" id="COG1670">
    <property type="taxonomic scope" value="Bacteria"/>
</dbReference>
<comment type="caution">
    <text evidence="2">The sequence shown here is derived from an EMBL/GenBank/DDBJ whole genome shotgun (WGS) entry which is preliminary data.</text>
</comment>
<feature type="domain" description="N-acetyltransferase" evidence="1">
    <location>
        <begin position="15"/>
        <end position="179"/>
    </location>
</feature>
<dbReference type="SUPFAM" id="SSF55729">
    <property type="entry name" value="Acyl-CoA N-acyltransferases (Nat)"/>
    <property type="match status" value="1"/>
</dbReference>
<dbReference type="GO" id="GO:0016747">
    <property type="term" value="F:acyltransferase activity, transferring groups other than amino-acyl groups"/>
    <property type="evidence" value="ECO:0007669"/>
    <property type="project" value="InterPro"/>
</dbReference>
<dbReference type="EMBL" id="AVPF01000057">
    <property type="protein sequence ID" value="KGX84406.1"/>
    <property type="molecule type" value="Genomic_DNA"/>
</dbReference>
<reference evidence="2 3" key="1">
    <citation type="submission" date="2013-08" db="EMBL/GenBank/DDBJ databases">
        <authorList>
            <person name="Huang J."/>
            <person name="Wang G."/>
        </authorList>
    </citation>
    <scope>NUCLEOTIDE SEQUENCE [LARGE SCALE GENOMIC DNA]</scope>
    <source>
        <strain evidence="2 3">BH030004</strain>
    </source>
</reference>
<dbReference type="STRING" id="1385511.GCA_000425225_01986"/>
<proteinExistence type="predicted"/>
<dbReference type="OrthoDB" id="9795206at2"/>
<evidence type="ECO:0000313" key="3">
    <source>
        <dbReference type="Proteomes" id="UP000030403"/>
    </source>
</evidence>
<dbReference type="InterPro" id="IPR000182">
    <property type="entry name" value="GNAT_dom"/>
</dbReference>
<organism evidence="2 3">
    <name type="scientific">Pontibacillus marinus BH030004 = DSM 16465</name>
    <dbReference type="NCBI Taxonomy" id="1385511"/>
    <lineage>
        <taxon>Bacteria</taxon>
        <taxon>Bacillati</taxon>
        <taxon>Bacillota</taxon>
        <taxon>Bacilli</taxon>
        <taxon>Bacillales</taxon>
        <taxon>Bacillaceae</taxon>
        <taxon>Pontibacillus</taxon>
    </lineage>
</organism>
<dbReference type="Proteomes" id="UP000030403">
    <property type="component" value="Unassembled WGS sequence"/>
</dbReference>
<dbReference type="Pfam" id="PF13302">
    <property type="entry name" value="Acetyltransf_3"/>
    <property type="match status" value="1"/>
</dbReference>
<protein>
    <recommendedName>
        <fullName evidence="1">N-acetyltransferase domain-containing protein</fullName>
    </recommendedName>
</protein>
<keyword evidence="3" id="KW-1185">Reference proteome</keyword>
<accession>A0A0A5FUF0</accession>